<evidence type="ECO:0000313" key="2">
    <source>
        <dbReference type="EMBL" id="KAJ8399679.1"/>
    </source>
</evidence>
<reference evidence="2" key="1">
    <citation type="journal article" date="2023" name="Science">
        <title>Genome structures resolve the early diversification of teleost fishes.</title>
        <authorList>
            <person name="Parey E."/>
            <person name="Louis A."/>
            <person name="Montfort J."/>
            <person name="Bouchez O."/>
            <person name="Roques C."/>
            <person name="Iampietro C."/>
            <person name="Lluch J."/>
            <person name="Castinel A."/>
            <person name="Donnadieu C."/>
            <person name="Desvignes T."/>
            <person name="Floi Bucao C."/>
            <person name="Jouanno E."/>
            <person name="Wen M."/>
            <person name="Mejri S."/>
            <person name="Dirks R."/>
            <person name="Jansen H."/>
            <person name="Henkel C."/>
            <person name="Chen W.J."/>
            <person name="Zahm M."/>
            <person name="Cabau C."/>
            <person name="Klopp C."/>
            <person name="Thompson A.W."/>
            <person name="Robinson-Rechavi M."/>
            <person name="Braasch I."/>
            <person name="Lecointre G."/>
            <person name="Bobe J."/>
            <person name="Postlethwait J.H."/>
            <person name="Berthelot C."/>
            <person name="Roest Crollius H."/>
            <person name="Guiguen Y."/>
        </authorList>
    </citation>
    <scope>NUCLEOTIDE SEQUENCE</scope>
    <source>
        <strain evidence="2">NC1722</strain>
    </source>
</reference>
<gene>
    <name evidence="2" type="ORF">AAFF_G00407840</name>
</gene>
<proteinExistence type="predicted"/>
<dbReference type="EMBL" id="JAINUG010000081">
    <property type="protein sequence ID" value="KAJ8399679.1"/>
    <property type="molecule type" value="Genomic_DNA"/>
</dbReference>
<protein>
    <submittedName>
        <fullName evidence="2">Uncharacterized protein</fullName>
    </submittedName>
</protein>
<feature type="region of interest" description="Disordered" evidence="1">
    <location>
        <begin position="44"/>
        <end position="63"/>
    </location>
</feature>
<sequence>MLSSAERRAERRRPRGDGAVRLVHASRLNTVTFLVFCSIGSSSDSRAVTGTVAGSAPADRPQKAHTVNTDISNAHMVHESLIQPSVHAVSEVHRLPCCHEVHSFNRFCLRLWDRPANAPVSLSQRRSPGTGPDCRTQTAVPLSAAARSHRAARRRLSDRRRGLANERPACRREPLLPVSGCDSVSHLASRSPMRKICSVSPGKWDTSLRTSRGKVCQVSKTGTAISPERACPPSPLPDSGSPRSSG</sequence>
<name>A0AAD7SBV3_9TELE</name>
<keyword evidence="3" id="KW-1185">Reference proteome</keyword>
<comment type="caution">
    <text evidence="2">The sequence shown here is derived from an EMBL/GenBank/DDBJ whole genome shotgun (WGS) entry which is preliminary data.</text>
</comment>
<organism evidence="2 3">
    <name type="scientific">Aldrovandia affinis</name>
    <dbReference type="NCBI Taxonomy" id="143900"/>
    <lineage>
        <taxon>Eukaryota</taxon>
        <taxon>Metazoa</taxon>
        <taxon>Chordata</taxon>
        <taxon>Craniata</taxon>
        <taxon>Vertebrata</taxon>
        <taxon>Euteleostomi</taxon>
        <taxon>Actinopterygii</taxon>
        <taxon>Neopterygii</taxon>
        <taxon>Teleostei</taxon>
        <taxon>Notacanthiformes</taxon>
        <taxon>Halosauridae</taxon>
        <taxon>Aldrovandia</taxon>
    </lineage>
</organism>
<dbReference type="AlphaFoldDB" id="A0AAD7SBV3"/>
<dbReference type="Proteomes" id="UP001221898">
    <property type="component" value="Unassembled WGS sequence"/>
</dbReference>
<accession>A0AAD7SBV3</accession>
<evidence type="ECO:0000313" key="3">
    <source>
        <dbReference type="Proteomes" id="UP001221898"/>
    </source>
</evidence>
<evidence type="ECO:0000256" key="1">
    <source>
        <dbReference type="SAM" id="MobiDB-lite"/>
    </source>
</evidence>
<feature type="region of interest" description="Disordered" evidence="1">
    <location>
        <begin position="209"/>
        <end position="246"/>
    </location>
</feature>